<evidence type="ECO:0000313" key="3">
    <source>
        <dbReference type="Proteomes" id="UP001501116"/>
    </source>
</evidence>
<comment type="caution">
    <text evidence="2">The sequence shown here is derived from an EMBL/GenBank/DDBJ whole genome shotgun (WGS) entry which is preliminary data.</text>
</comment>
<dbReference type="Proteomes" id="UP001501116">
    <property type="component" value="Unassembled WGS sequence"/>
</dbReference>
<name>A0ABN2R871_9PSEU</name>
<keyword evidence="1" id="KW-1133">Transmembrane helix</keyword>
<protein>
    <submittedName>
        <fullName evidence="2">Uncharacterized protein</fullName>
    </submittedName>
</protein>
<evidence type="ECO:0000313" key="2">
    <source>
        <dbReference type="EMBL" id="GAA1965219.1"/>
    </source>
</evidence>
<keyword evidence="1" id="KW-0472">Membrane</keyword>
<feature type="transmembrane region" description="Helical" evidence="1">
    <location>
        <begin position="12"/>
        <end position="36"/>
    </location>
</feature>
<accession>A0ABN2R871</accession>
<proteinExistence type="predicted"/>
<keyword evidence="3" id="KW-1185">Reference proteome</keyword>
<reference evidence="2 3" key="1">
    <citation type="journal article" date="2019" name="Int. J. Syst. Evol. Microbiol.">
        <title>The Global Catalogue of Microorganisms (GCM) 10K type strain sequencing project: providing services to taxonomists for standard genome sequencing and annotation.</title>
        <authorList>
            <consortium name="The Broad Institute Genomics Platform"/>
            <consortium name="The Broad Institute Genome Sequencing Center for Infectious Disease"/>
            <person name="Wu L."/>
            <person name="Ma J."/>
        </authorList>
    </citation>
    <scope>NUCLEOTIDE SEQUENCE [LARGE SCALE GENOMIC DNA]</scope>
    <source>
        <strain evidence="2 3">JCM 14545</strain>
    </source>
</reference>
<gene>
    <name evidence="2" type="ORF">GCM10009754_41530</name>
</gene>
<keyword evidence="1" id="KW-0812">Transmembrane</keyword>
<sequence>MTWTLLIWMLKFMVILYAAVLMLCVYLVLGLIWLFTPLAAAIVARRQRTEVPPLTTRYREWASQTGRSYQNTVKNTLTGR</sequence>
<dbReference type="EMBL" id="BAAANN010000016">
    <property type="protein sequence ID" value="GAA1965219.1"/>
    <property type="molecule type" value="Genomic_DNA"/>
</dbReference>
<organism evidence="2 3">
    <name type="scientific">Amycolatopsis minnesotensis</name>
    <dbReference type="NCBI Taxonomy" id="337894"/>
    <lineage>
        <taxon>Bacteria</taxon>
        <taxon>Bacillati</taxon>
        <taxon>Actinomycetota</taxon>
        <taxon>Actinomycetes</taxon>
        <taxon>Pseudonocardiales</taxon>
        <taxon>Pseudonocardiaceae</taxon>
        <taxon>Amycolatopsis</taxon>
    </lineage>
</organism>
<evidence type="ECO:0000256" key="1">
    <source>
        <dbReference type="SAM" id="Phobius"/>
    </source>
</evidence>
<dbReference type="RefSeq" id="WP_344421049.1">
    <property type="nucleotide sequence ID" value="NZ_BAAANN010000016.1"/>
</dbReference>